<accession>B8BZ61</accession>
<feature type="compositionally biased region" description="Pro residues" evidence="1">
    <location>
        <begin position="215"/>
        <end position="228"/>
    </location>
</feature>
<evidence type="ECO:0000256" key="1">
    <source>
        <dbReference type="SAM" id="MobiDB-lite"/>
    </source>
</evidence>
<feature type="compositionally biased region" description="Polar residues" evidence="1">
    <location>
        <begin position="366"/>
        <end position="376"/>
    </location>
</feature>
<feature type="compositionally biased region" description="Low complexity" evidence="1">
    <location>
        <begin position="45"/>
        <end position="70"/>
    </location>
</feature>
<feature type="compositionally biased region" description="Polar residues" evidence="1">
    <location>
        <begin position="602"/>
        <end position="617"/>
    </location>
</feature>
<feature type="region of interest" description="Disordered" evidence="1">
    <location>
        <begin position="143"/>
        <end position="321"/>
    </location>
</feature>
<name>B8BZ61_THAPS</name>
<reference evidence="2 3" key="1">
    <citation type="journal article" date="2004" name="Science">
        <title>The genome of the diatom Thalassiosira pseudonana: ecology, evolution, and metabolism.</title>
        <authorList>
            <person name="Armbrust E.V."/>
            <person name="Berges J.A."/>
            <person name="Bowler C."/>
            <person name="Green B.R."/>
            <person name="Martinez D."/>
            <person name="Putnam N.H."/>
            <person name="Zhou S."/>
            <person name="Allen A.E."/>
            <person name="Apt K.E."/>
            <person name="Bechner M."/>
            <person name="Brzezinski M.A."/>
            <person name="Chaal B.K."/>
            <person name="Chiovitti A."/>
            <person name="Davis A.K."/>
            <person name="Demarest M.S."/>
            <person name="Detter J.C."/>
            <person name="Glavina T."/>
            <person name="Goodstein D."/>
            <person name="Hadi M.Z."/>
            <person name="Hellsten U."/>
            <person name="Hildebrand M."/>
            <person name="Jenkins B.D."/>
            <person name="Jurka J."/>
            <person name="Kapitonov V.V."/>
            <person name="Kroger N."/>
            <person name="Lau W.W."/>
            <person name="Lane T.W."/>
            <person name="Larimer F.W."/>
            <person name="Lippmeier J.C."/>
            <person name="Lucas S."/>
            <person name="Medina M."/>
            <person name="Montsant A."/>
            <person name="Obornik M."/>
            <person name="Parker M.S."/>
            <person name="Palenik B."/>
            <person name="Pazour G.J."/>
            <person name="Richardson P.M."/>
            <person name="Rynearson T.A."/>
            <person name="Saito M.A."/>
            <person name="Schwartz D.C."/>
            <person name="Thamatrakoln K."/>
            <person name="Valentin K."/>
            <person name="Vardi A."/>
            <person name="Wilkerson F.P."/>
            <person name="Rokhsar D.S."/>
        </authorList>
    </citation>
    <scope>NUCLEOTIDE SEQUENCE [LARGE SCALE GENOMIC DNA]</scope>
    <source>
        <strain evidence="2 3">CCMP1335</strain>
    </source>
</reference>
<dbReference type="EMBL" id="CM000641">
    <property type="protein sequence ID" value="EED93292.1"/>
    <property type="molecule type" value="Genomic_DNA"/>
</dbReference>
<dbReference type="AlphaFoldDB" id="B8BZ61"/>
<dbReference type="eggNOG" id="ENOG502RUKG">
    <property type="taxonomic scope" value="Eukaryota"/>
</dbReference>
<dbReference type="PaxDb" id="35128-Thaps22227"/>
<protein>
    <submittedName>
        <fullName evidence="2">Uncharacterized protein</fullName>
    </submittedName>
</protein>
<feature type="compositionally biased region" description="Polar residues" evidence="1">
    <location>
        <begin position="385"/>
        <end position="408"/>
    </location>
</feature>
<dbReference type="KEGG" id="tps:THAPSDRAFT_22227"/>
<organism evidence="2 3">
    <name type="scientific">Thalassiosira pseudonana</name>
    <name type="common">Marine diatom</name>
    <name type="synonym">Cyclotella nana</name>
    <dbReference type="NCBI Taxonomy" id="35128"/>
    <lineage>
        <taxon>Eukaryota</taxon>
        <taxon>Sar</taxon>
        <taxon>Stramenopiles</taxon>
        <taxon>Ochrophyta</taxon>
        <taxon>Bacillariophyta</taxon>
        <taxon>Coscinodiscophyceae</taxon>
        <taxon>Thalassiosirophycidae</taxon>
        <taxon>Thalassiosirales</taxon>
        <taxon>Thalassiosiraceae</taxon>
        <taxon>Thalassiosira</taxon>
    </lineage>
</organism>
<feature type="region of interest" description="Disordered" evidence="1">
    <location>
        <begin position="454"/>
        <end position="522"/>
    </location>
</feature>
<feature type="compositionally biased region" description="Low complexity" evidence="1">
    <location>
        <begin position="254"/>
        <end position="264"/>
    </location>
</feature>
<sequence>MTCDVDNEGRCSSHPFVQLKRKGRSGEWKALLDSCPLCLMDDSNRSGQSTSSASSALVPLSSENNTNNSNWELPLPPKSPMRDSKVKFVTEMEGRQVRKDLQFTLPSSNTYVVASSSESLPGHAHDYDQDYDDVMTTIIPHQHPPTIHSPPCDPLSHTPVTCSREHAASSPQPVPTLLIPSDPLLNRESEDESAVLPSTADGDKDDMKEETKKLPLPPKLPKPQPPPARKQRSTSRHRESKSGNSSTDRKRSSSKSSSKRSTITVQRRSSTDTNETPLSSRPDPEEFPCNVSAGSNHHHIHQHQGSPPPPPPPSQQTLVRQNSPRPYTNVVVNHNREDDEVSAISFMGSVQTCPVPPHYGHHHLHNCSSSRHSQQCEPIDEDNHSTNNEQDSNQPEDPLYQINTNNYDSKGRCVDHPHIRLRKKKMLGRGWKVLMSACPDCCVEELRRIKLVESDRKKQGSRREKKKSSSKHRRRGSSSRGTSMPPPLPSKALKESDDTASLSGSSGGSNDPSRRTTIQMDQVVPIVKKSNQDGIYVRCMQWTDDKGDKGSYTGEVDSRFIPNGMGSMEYEDGTVKKGDWKNGGCRRNASFSATSPRRDRSSTSGMPRSRSCSVGARNVSTQIVEC</sequence>
<keyword evidence="3" id="KW-1185">Reference proteome</keyword>
<dbReference type="OMA" id="CEPIDED"/>
<dbReference type="GeneID" id="7453347"/>
<feature type="compositionally biased region" description="Basic residues" evidence="1">
    <location>
        <begin position="463"/>
        <end position="477"/>
    </location>
</feature>
<feature type="compositionally biased region" description="Basic and acidic residues" evidence="1">
    <location>
        <begin position="201"/>
        <end position="213"/>
    </location>
</feature>
<dbReference type="InParanoid" id="B8BZ61"/>
<feature type="compositionally biased region" description="Basic and acidic residues" evidence="1">
    <location>
        <begin position="236"/>
        <end position="251"/>
    </location>
</feature>
<feature type="region of interest" description="Disordered" evidence="1">
    <location>
        <begin position="364"/>
        <end position="410"/>
    </location>
</feature>
<evidence type="ECO:0000313" key="3">
    <source>
        <dbReference type="Proteomes" id="UP000001449"/>
    </source>
</evidence>
<dbReference type="Proteomes" id="UP000001449">
    <property type="component" value="Chromosome 4"/>
</dbReference>
<feature type="region of interest" description="Disordered" evidence="1">
    <location>
        <begin position="44"/>
        <end position="82"/>
    </location>
</feature>
<gene>
    <name evidence="2" type="ORF">THAPSDRAFT_22227</name>
</gene>
<dbReference type="RefSeq" id="XP_002289755.1">
    <property type="nucleotide sequence ID" value="XM_002289719.1"/>
</dbReference>
<dbReference type="HOGENOM" id="CLU_437160_0_0_1"/>
<feature type="compositionally biased region" description="Polar residues" evidence="1">
    <location>
        <begin position="499"/>
        <end position="520"/>
    </location>
</feature>
<feature type="region of interest" description="Disordered" evidence="1">
    <location>
        <begin position="579"/>
        <end position="617"/>
    </location>
</feature>
<evidence type="ECO:0000313" key="2">
    <source>
        <dbReference type="EMBL" id="EED93292.1"/>
    </source>
</evidence>
<reference evidence="2 3" key="2">
    <citation type="journal article" date="2008" name="Nature">
        <title>The Phaeodactylum genome reveals the evolutionary history of diatom genomes.</title>
        <authorList>
            <person name="Bowler C."/>
            <person name="Allen A.E."/>
            <person name="Badger J.H."/>
            <person name="Grimwood J."/>
            <person name="Jabbari K."/>
            <person name="Kuo A."/>
            <person name="Maheswari U."/>
            <person name="Martens C."/>
            <person name="Maumus F."/>
            <person name="Otillar R.P."/>
            <person name="Rayko E."/>
            <person name="Salamov A."/>
            <person name="Vandepoele K."/>
            <person name="Beszteri B."/>
            <person name="Gruber A."/>
            <person name="Heijde M."/>
            <person name="Katinka M."/>
            <person name="Mock T."/>
            <person name="Valentin K."/>
            <person name="Verret F."/>
            <person name="Berges J.A."/>
            <person name="Brownlee C."/>
            <person name="Cadoret J.P."/>
            <person name="Chiovitti A."/>
            <person name="Choi C.J."/>
            <person name="Coesel S."/>
            <person name="De Martino A."/>
            <person name="Detter J.C."/>
            <person name="Durkin C."/>
            <person name="Falciatore A."/>
            <person name="Fournet J."/>
            <person name="Haruta M."/>
            <person name="Huysman M.J."/>
            <person name="Jenkins B.D."/>
            <person name="Jiroutova K."/>
            <person name="Jorgensen R.E."/>
            <person name="Joubert Y."/>
            <person name="Kaplan A."/>
            <person name="Kroger N."/>
            <person name="Kroth P.G."/>
            <person name="La Roche J."/>
            <person name="Lindquist E."/>
            <person name="Lommer M."/>
            <person name="Martin-Jezequel V."/>
            <person name="Lopez P.J."/>
            <person name="Lucas S."/>
            <person name="Mangogna M."/>
            <person name="McGinnis K."/>
            <person name="Medlin L.K."/>
            <person name="Montsant A."/>
            <person name="Oudot-Le Secq M.P."/>
            <person name="Napoli C."/>
            <person name="Obornik M."/>
            <person name="Parker M.S."/>
            <person name="Petit J.L."/>
            <person name="Porcel B.M."/>
            <person name="Poulsen N."/>
            <person name="Robison M."/>
            <person name="Rychlewski L."/>
            <person name="Rynearson T.A."/>
            <person name="Schmutz J."/>
            <person name="Shapiro H."/>
            <person name="Siaut M."/>
            <person name="Stanley M."/>
            <person name="Sussman M.R."/>
            <person name="Taylor A.R."/>
            <person name="Vardi A."/>
            <person name="von Dassow P."/>
            <person name="Vyverman W."/>
            <person name="Willis A."/>
            <person name="Wyrwicz L.S."/>
            <person name="Rokhsar D.S."/>
            <person name="Weissenbach J."/>
            <person name="Armbrust E.V."/>
            <person name="Green B.R."/>
            <person name="Van de Peer Y."/>
            <person name="Grigoriev I.V."/>
        </authorList>
    </citation>
    <scope>NUCLEOTIDE SEQUENCE [LARGE SCALE GENOMIC DNA]</scope>
    <source>
        <strain evidence="2 3">CCMP1335</strain>
    </source>
</reference>
<feature type="compositionally biased region" description="Polar residues" evidence="1">
    <location>
        <begin position="265"/>
        <end position="279"/>
    </location>
</feature>
<proteinExistence type="predicted"/>